<protein>
    <submittedName>
        <fullName evidence="2">Uncharacterized protein</fullName>
    </submittedName>
</protein>
<gene>
    <name evidence="2" type="ORF">SAMN05421766_11223</name>
</gene>
<name>A0ABY1L1U6_9FLAO</name>
<organism evidence="2 3">
    <name type="scientific">Zobellia uliginosa</name>
    <dbReference type="NCBI Taxonomy" id="143224"/>
    <lineage>
        <taxon>Bacteria</taxon>
        <taxon>Pseudomonadati</taxon>
        <taxon>Bacteroidota</taxon>
        <taxon>Flavobacteriia</taxon>
        <taxon>Flavobacteriales</taxon>
        <taxon>Flavobacteriaceae</taxon>
        <taxon>Zobellia</taxon>
    </lineage>
</organism>
<dbReference type="Proteomes" id="UP000185728">
    <property type="component" value="Unassembled WGS sequence"/>
</dbReference>
<keyword evidence="3" id="KW-1185">Reference proteome</keyword>
<reference evidence="2 3" key="1">
    <citation type="submission" date="2017-01" db="EMBL/GenBank/DDBJ databases">
        <authorList>
            <person name="Varghese N."/>
            <person name="Submissions S."/>
        </authorList>
    </citation>
    <scope>NUCLEOTIDE SEQUENCE [LARGE SCALE GENOMIC DNA]</scope>
    <source>
        <strain evidence="2 3">DSM 2061</strain>
    </source>
</reference>
<accession>A0ABY1L1U6</accession>
<proteinExistence type="predicted"/>
<sequence>MNKKSLKISIVLGLIFANGVFAADPTTEKDESIIQSIDYIDEDVDFELGFDTSDYLPEDFNANDIYVDLDAIAYIEEDANDTGDLTKYLPVDFDAYAYPTHVEDFNYIDANDEISLNFNTKEHLPEGFNPYIKYN</sequence>
<feature type="chain" id="PRO_5047271566" evidence="1">
    <location>
        <begin position="23"/>
        <end position="135"/>
    </location>
</feature>
<feature type="signal peptide" evidence="1">
    <location>
        <begin position="1"/>
        <end position="22"/>
    </location>
</feature>
<evidence type="ECO:0000313" key="3">
    <source>
        <dbReference type="Proteomes" id="UP000185728"/>
    </source>
</evidence>
<evidence type="ECO:0000313" key="2">
    <source>
        <dbReference type="EMBL" id="SIT12913.1"/>
    </source>
</evidence>
<dbReference type="EMBL" id="FTOB01000012">
    <property type="protein sequence ID" value="SIT12913.1"/>
    <property type="molecule type" value="Genomic_DNA"/>
</dbReference>
<comment type="caution">
    <text evidence="2">The sequence shown here is derived from an EMBL/GenBank/DDBJ whole genome shotgun (WGS) entry which is preliminary data.</text>
</comment>
<evidence type="ECO:0000256" key="1">
    <source>
        <dbReference type="SAM" id="SignalP"/>
    </source>
</evidence>
<dbReference type="RefSeq" id="WP_076457150.1">
    <property type="nucleotide sequence ID" value="NZ_FTOB01000012.1"/>
</dbReference>
<keyword evidence="1" id="KW-0732">Signal</keyword>